<name>A0AA88N266_TACVA</name>
<organism evidence="1 2">
    <name type="scientific">Tachysurus vachellii</name>
    <name type="common">Darkbarbel catfish</name>
    <name type="synonym">Pelteobagrus vachellii</name>
    <dbReference type="NCBI Taxonomy" id="175792"/>
    <lineage>
        <taxon>Eukaryota</taxon>
        <taxon>Metazoa</taxon>
        <taxon>Chordata</taxon>
        <taxon>Craniata</taxon>
        <taxon>Vertebrata</taxon>
        <taxon>Euteleostomi</taxon>
        <taxon>Actinopterygii</taxon>
        <taxon>Neopterygii</taxon>
        <taxon>Teleostei</taxon>
        <taxon>Ostariophysi</taxon>
        <taxon>Siluriformes</taxon>
        <taxon>Bagridae</taxon>
        <taxon>Tachysurus</taxon>
    </lineage>
</organism>
<proteinExistence type="predicted"/>
<accession>A0AA88N266</accession>
<gene>
    <name evidence="1" type="ORF">Q7C36_008943</name>
</gene>
<dbReference type="Proteomes" id="UP001187315">
    <property type="component" value="Unassembled WGS sequence"/>
</dbReference>
<protein>
    <submittedName>
        <fullName evidence="1">Uncharacterized protein</fullName>
    </submittedName>
</protein>
<comment type="caution">
    <text evidence="1">The sequence shown here is derived from an EMBL/GenBank/DDBJ whole genome shotgun (WGS) entry which is preliminary data.</text>
</comment>
<keyword evidence="2" id="KW-1185">Reference proteome</keyword>
<reference evidence="1" key="1">
    <citation type="submission" date="2023-08" db="EMBL/GenBank/DDBJ databases">
        <title>Pelteobagrus vachellii genome.</title>
        <authorList>
            <person name="Liu H."/>
        </authorList>
    </citation>
    <scope>NUCLEOTIDE SEQUENCE</scope>
    <source>
        <strain evidence="1">PRFRI_2022a</strain>
        <tissue evidence="1">Muscle</tissue>
    </source>
</reference>
<evidence type="ECO:0000313" key="2">
    <source>
        <dbReference type="Proteomes" id="UP001187315"/>
    </source>
</evidence>
<dbReference type="AlphaFoldDB" id="A0AA88N266"/>
<dbReference type="EMBL" id="JAVHJS010000008">
    <property type="protein sequence ID" value="KAK2850160.1"/>
    <property type="molecule type" value="Genomic_DNA"/>
</dbReference>
<sequence>MEMATSVRSVDTDLGVDCSPDCSLWTQQHVPVDIISKSTQHGGHLPMFGYQMDQNWQNKEKSIYFFSQIMVETGLNSM</sequence>
<evidence type="ECO:0000313" key="1">
    <source>
        <dbReference type="EMBL" id="KAK2850160.1"/>
    </source>
</evidence>